<accession>A0A317D7Y1</accession>
<feature type="chain" id="PRO_5016251773" description="DUF11 domain-containing protein" evidence="1">
    <location>
        <begin position="30"/>
        <end position="317"/>
    </location>
</feature>
<gene>
    <name evidence="2" type="ORF">DKT69_30315</name>
</gene>
<reference evidence="2 3" key="1">
    <citation type="submission" date="2018-05" db="EMBL/GenBank/DDBJ databases">
        <title>Micromonosporas from Atacama Desert.</title>
        <authorList>
            <person name="Carro L."/>
            <person name="Golinska P."/>
            <person name="Klenk H.-P."/>
            <person name="Goodfellow M."/>
        </authorList>
    </citation>
    <scope>NUCLEOTIDE SEQUENCE [LARGE SCALE GENOMIC DNA]</scope>
    <source>
        <strain evidence="2 3">4G51</strain>
    </source>
</reference>
<comment type="caution">
    <text evidence="2">The sequence shown here is derived from an EMBL/GenBank/DDBJ whole genome shotgun (WGS) entry which is preliminary data.</text>
</comment>
<protein>
    <recommendedName>
        <fullName evidence="4">DUF11 domain-containing protein</fullName>
    </recommendedName>
</protein>
<organism evidence="2 3">
    <name type="scientific">Micromonospora sicca</name>
    <dbReference type="NCBI Taxonomy" id="2202420"/>
    <lineage>
        <taxon>Bacteria</taxon>
        <taxon>Bacillati</taxon>
        <taxon>Actinomycetota</taxon>
        <taxon>Actinomycetes</taxon>
        <taxon>Micromonosporales</taxon>
        <taxon>Micromonosporaceae</taxon>
        <taxon>Micromonospora</taxon>
    </lineage>
</organism>
<dbReference type="AlphaFoldDB" id="A0A317D7Y1"/>
<sequence length="317" mass="32930">MTTRTGRRLATVLLGSATALLGFAAPAAAAPAGGGLDADVSVGRLVLDPTERGYRGDLPITVTNLGRVDTYFSVTIVEPVAGSIGNLSPDSPCGFQGLQDNRRVVNCLVPGPNLKPGERRTFSVAFQALTTPRDVAMTATGGQVSVNVGDGSPEVADGESFVARFRSTSGSLRNPVPYVQDSQARASITTAGAATLVRQEDGSYQGRLPVTVRWSGDAAHDFLYVDATSLPAGVAIWGTDPQDLPSFFTNFVVPGGRFMAGEERSFDVLLRAEPGTTAGDLGSVTFELSTRWDSIAVADADPADNAATFNVTAADAS</sequence>
<dbReference type="RefSeq" id="WP_109804869.1">
    <property type="nucleotide sequence ID" value="NZ_QGKS01000383.1"/>
</dbReference>
<dbReference type="OrthoDB" id="3404025at2"/>
<evidence type="ECO:0008006" key="4">
    <source>
        <dbReference type="Google" id="ProtNLM"/>
    </source>
</evidence>
<keyword evidence="1" id="KW-0732">Signal</keyword>
<evidence type="ECO:0000313" key="2">
    <source>
        <dbReference type="EMBL" id="PWR09766.1"/>
    </source>
</evidence>
<name>A0A317D7Y1_9ACTN</name>
<feature type="signal peptide" evidence="1">
    <location>
        <begin position="1"/>
        <end position="29"/>
    </location>
</feature>
<evidence type="ECO:0000256" key="1">
    <source>
        <dbReference type="SAM" id="SignalP"/>
    </source>
</evidence>
<dbReference type="Proteomes" id="UP000246050">
    <property type="component" value="Unassembled WGS sequence"/>
</dbReference>
<evidence type="ECO:0000313" key="3">
    <source>
        <dbReference type="Proteomes" id="UP000246050"/>
    </source>
</evidence>
<proteinExistence type="predicted"/>
<dbReference type="EMBL" id="QGKS01000383">
    <property type="protein sequence ID" value="PWR09766.1"/>
    <property type="molecule type" value="Genomic_DNA"/>
</dbReference>